<keyword evidence="4" id="KW-0808">Transferase</keyword>
<feature type="compositionally biased region" description="Low complexity" evidence="2">
    <location>
        <begin position="1"/>
        <end position="14"/>
    </location>
</feature>
<dbReference type="PANTHER" id="PTHR43586:SF8">
    <property type="entry name" value="CYSTEINE DESULFURASE 1, CHLOROPLASTIC"/>
    <property type="match status" value="1"/>
</dbReference>
<accession>A0ABT5HPZ9</accession>
<feature type="region of interest" description="Disordered" evidence="2">
    <location>
        <begin position="1"/>
        <end position="22"/>
    </location>
</feature>
<dbReference type="Pfam" id="PF00266">
    <property type="entry name" value="Aminotran_5"/>
    <property type="match status" value="1"/>
</dbReference>
<evidence type="ECO:0000313" key="4">
    <source>
        <dbReference type="EMBL" id="MDC7677724.1"/>
    </source>
</evidence>
<dbReference type="GO" id="GO:0008483">
    <property type="term" value="F:transaminase activity"/>
    <property type="evidence" value="ECO:0007669"/>
    <property type="project" value="UniProtKB-KW"/>
</dbReference>
<reference evidence="4 5" key="1">
    <citation type="submission" date="2023-01" db="EMBL/GenBank/DDBJ databases">
        <title>Novel species of the genus Asticcacaulis isolated from rivers.</title>
        <authorList>
            <person name="Lu H."/>
        </authorList>
    </citation>
    <scope>NUCLEOTIDE SEQUENCE [LARGE SCALE GENOMIC DNA]</scope>
    <source>
        <strain evidence="4 5">LKC15W</strain>
    </source>
</reference>
<protein>
    <submittedName>
        <fullName evidence="4">Aminotransferase class V-fold PLP-dependent enzyme</fullName>
    </submittedName>
</protein>
<dbReference type="EMBL" id="JAQQKV010000004">
    <property type="protein sequence ID" value="MDC7677724.1"/>
    <property type="molecule type" value="Genomic_DNA"/>
</dbReference>
<keyword evidence="1" id="KW-0663">Pyridoxal phosphate</keyword>
<dbReference type="InterPro" id="IPR015421">
    <property type="entry name" value="PyrdxlP-dep_Trfase_major"/>
</dbReference>
<dbReference type="Gene3D" id="3.90.1150.10">
    <property type="entry name" value="Aspartate Aminotransferase, domain 1"/>
    <property type="match status" value="1"/>
</dbReference>
<evidence type="ECO:0000256" key="1">
    <source>
        <dbReference type="ARBA" id="ARBA00022898"/>
    </source>
</evidence>
<dbReference type="SUPFAM" id="SSF53383">
    <property type="entry name" value="PLP-dependent transferases"/>
    <property type="match status" value="1"/>
</dbReference>
<dbReference type="Proteomes" id="UP001218579">
    <property type="component" value="Unassembled WGS sequence"/>
</dbReference>
<dbReference type="InterPro" id="IPR015422">
    <property type="entry name" value="PyrdxlP-dep_Trfase_small"/>
</dbReference>
<feature type="domain" description="Aminotransferase class V" evidence="3">
    <location>
        <begin position="80"/>
        <end position="372"/>
    </location>
</feature>
<evidence type="ECO:0000256" key="2">
    <source>
        <dbReference type="SAM" id="MobiDB-lite"/>
    </source>
</evidence>
<organism evidence="4 5">
    <name type="scientific">Asticcacaulis machinosus</name>
    <dbReference type="NCBI Taxonomy" id="2984211"/>
    <lineage>
        <taxon>Bacteria</taxon>
        <taxon>Pseudomonadati</taxon>
        <taxon>Pseudomonadota</taxon>
        <taxon>Alphaproteobacteria</taxon>
        <taxon>Caulobacterales</taxon>
        <taxon>Caulobacteraceae</taxon>
        <taxon>Asticcacaulis</taxon>
    </lineage>
</organism>
<sequence>MGSASAQTVAASSADPFAGPDTPVNFPDKASFGPMEVTYLNSGTMHPFSKGAKSALEAYQAKRFMDPAHQGVQLNDKRVLEKFARLINAEADEVTFVQSTTMGENMIVAGLGLADQKARIVTDTLHFFGSIPLYEELAKQGCEVVWVRDRDGRIDLEDMKKAITPGTKFVALSLVSTINGFEHDLKAVCDLAHAQGALVYADIIHAAGCVPVDVKATGVDFAACASYKWLMGDFGMGFVYASKAAQKHLKRPFVGYYGMSAFKPHIYPFDEPGTTIADYAFDGGARGLFAVGTSSESLLAQLDYSLGYILTNGVERIQAHAQTLTDHLKAELPKRGYRLMTPKDAKTPMVACVLENARTKLNPALEAAKIRITVSQHRFRYSVSVFNDHADIERALKALPKV</sequence>
<comment type="caution">
    <text evidence="4">The sequence shown here is derived from an EMBL/GenBank/DDBJ whole genome shotgun (WGS) entry which is preliminary data.</text>
</comment>
<dbReference type="RefSeq" id="WP_272746042.1">
    <property type="nucleotide sequence ID" value="NZ_JAQQKV010000004.1"/>
</dbReference>
<keyword evidence="4" id="KW-0032">Aminotransferase</keyword>
<proteinExistence type="predicted"/>
<name>A0ABT5HPZ9_9CAUL</name>
<dbReference type="Gene3D" id="3.40.640.10">
    <property type="entry name" value="Type I PLP-dependent aspartate aminotransferase-like (Major domain)"/>
    <property type="match status" value="1"/>
</dbReference>
<gene>
    <name evidence="4" type="ORF">PQU98_16390</name>
</gene>
<evidence type="ECO:0000313" key="5">
    <source>
        <dbReference type="Proteomes" id="UP001218579"/>
    </source>
</evidence>
<dbReference type="PANTHER" id="PTHR43586">
    <property type="entry name" value="CYSTEINE DESULFURASE"/>
    <property type="match status" value="1"/>
</dbReference>
<evidence type="ECO:0000259" key="3">
    <source>
        <dbReference type="Pfam" id="PF00266"/>
    </source>
</evidence>
<dbReference type="InterPro" id="IPR000192">
    <property type="entry name" value="Aminotrans_V_dom"/>
</dbReference>
<dbReference type="InterPro" id="IPR015424">
    <property type="entry name" value="PyrdxlP-dep_Trfase"/>
</dbReference>
<keyword evidence="5" id="KW-1185">Reference proteome</keyword>